<organism evidence="3 4">
    <name type="scientific">Actinoplanes subglobosus</name>
    <dbReference type="NCBI Taxonomy" id="1547892"/>
    <lineage>
        <taxon>Bacteria</taxon>
        <taxon>Bacillati</taxon>
        <taxon>Actinomycetota</taxon>
        <taxon>Actinomycetes</taxon>
        <taxon>Micromonosporales</taxon>
        <taxon>Micromonosporaceae</taxon>
        <taxon>Actinoplanes</taxon>
    </lineage>
</organism>
<dbReference type="InterPro" id="IPR043128">
    <property type="entry name" value="Rev_trsase/Diguanyl_cyclase"/>
</dbReference>
<evidence type="ECO:0000313" key="4">
    <source>
        <dbReference type="Proteomes" id="UP001595867"/>
    </source>
</evidence>
<dbReference type="GO" id="GO:0052621">
    <property type="term" value="F:diguanylate cyclase activity"/>
    <property type="evidence" value="ECO:0007669"/>
    <property type="project" value="UniProtKB-EC"/>
</dbReference>
<sequence>MTRRSRTTTIAAGPMSRLCPDDWDLERFVAAHAGINRSRRQVCLVLLPPGVLIAWWWSTPAVWIAVGLCLVLAVVNDLIARYRSVVIAGILIAGSFELALSAVVTATGGIHSPLLAWLILPVMMLAARYRRVVLLVAMSSGALAGAVACLLADLLGTAKAYPSPLLGLTTTALGVATGLIAMNLQSADIASRQDATTDELTGALNRKALTPLFDRMSKEADARESHLSMLLCDLDHFKSINDRYGHAVGDDVLCHAATVIRQAIRAEDRMFRIGGEEFLILLPHADAPLAAGIGERIRATLAASPADGIPVTVSIGSVTSPGRLRTEERELQELADQALYQAKSSGRNRVVAATPPWTADATAASHPARL</sequence>
<dbReference type="Gene3D" id="3.30.70.270">
    <property type="match status" value="1"/>
</dbReference>
<dbReference type="InterPro" id="IPR050469">
    <property type="entry name" value="Diguanylate_Cyclase"/>
</dbReference>
<protein>
    <submittedName>
        <fullName evidence="3">GGDEF domain-containing protein</fullName>
        <ecNumber evidence="3">2.7.7.65</ecNumber>
    </submittedName>
</protein>
<dbReference type="PANTHER" id="PTHR45138">
    <property type="entry name" value="REGULATORY COMPONENTS OF SENSORY TRANSDUCTION SYSTEM"/>
    <property type="match status" value="1"/>
</dbReference>
<dbReference type="SMART" id="SM00267">
    <property type="entry name" value="GGDEF"/>
    <property type="match status" value="1"/>
</dbReference>
<dbReference type="EMBL" id="JBHSBL010000013">
    <property type="protein sequence ID" value="MFC4065786.1"/>
    <property type="molecule type" value="Genomic_DNA"/>
</dbReference>
<evidence type="ECO:0000313" key="3">
    <source>
        <dbReference type="EMBL" id="MFC4065786.1"/>
    </source>
</evidence>
<dbReference type="NCBIfam" id="TIGR00254">
    <property type="entry name" value="GGDEF"/>
    <property type="match status" value="1"/>
</dbReference>
<dbReference type="Pfam" id="PF00990">
    <property type="entry name" value="GGDEF"/>
    <property type="match status" value="1"/>
</dbReference>
<keyword evidence="3" id="KW-0808">Transferase</keyword>
<keyword evidence="1" id="KW-0812">Transmembrane</keyword>
<feature type="transmembrane region" description="Helical" evidence="1">
    <location>
        <begin position="82"/>
        <end position="104"/>
    </location>
</feature>
<feature type="transmembrane region" description="Helical" evidence="1">
    <location>
        <begin position="110"/>
        <end position="127"/>
    </location>
</feature>
<keyword evidence="1" id="KW-0472">Membrane</keyword>
<keyword evidence="3" id="KW-0548">Nucleotidyltransferase</keyword>
<gene>
    <name evidence="3" type="ORF">ACFO0C_12665</name>
</gene>
<evidence type="ECO:0000256" key="1">
    <source>
        <dbReference type="SAM" id="Phobius"/>
    </source>
</evidence>
<dbReference type="RefSeq" id="WP_378066773.1">
    <property type="nucleotide sequence ID" value="NZ_JBHSBL010000013.1"/>
</dbReference>
<dbReference type="InterPro" id="IPR029787">
    <property type="entry name" value="Nucleotide_cyclase"/>
</dbReference>
<dbReference type="EC" id="2.7.7.65" evidence="3"/>
<dbReference type="Proteomes" id="UP001595867">
    <property type="component" value="Unassembled WGS sequence"/>
</dbReference>
<name>A0ABV8IRB7_9ACTN</name>
<evidence type="ECO:0000259" key="2">
    <source>
        <dbReference type="PROSITE" id="PS50887"/>
    </source>
</evidence>
<feature type="transmembrane region" description="Helical" evidence="1">
    <location>
        <begin position="134"/>
        <end position="155"/>
    </location>
</feature>
<feature type="transmembrane region" description="Helical" evidence="1">
    <location>
        <begin position="54"/>
        <end position="75"/>
    </location>
</feature>
<feature type="domain" description="GGDEF" evidence="2">
    <location>
        <begin position="225"/>
        <end position="355"/>
    </location>
</feature>
<dbReference type="SUPFAM" id="SSF55073">
    <property type="entry name" value="Nucleotide cyclase"/>
    <property type="match status" value="1"/>
</dbReference>
<accession>A0ABV8IRB7</accession>
<keyword evidence="1" id="KW-1133">Transmembrane helix</keyword>
<comment type="caution">
    <text evidence="3">The sequence shown here is derived from an EMBL/GenBank/DDBJ whole genome shotgun (WGS) entry which is preliminary data.</text>
</comment>
<feature type="transmembrane region" description="Helical" evidence="1">
    <location>
        <begin position="161"/>
        <end position="182"/>
    </location>
</feature>
<keyword evidence="4" id="KW-1185">Reference proteome</keyword>
<dbReference type="PANTHER" id="PTHR45138:SF9">
    <property type="entry name" value="DIGUANYLATE CYCLASE DGCM-RELATED"/>
    <property type="match status" value="1"/>
</dbReference>
<dbReference type="CDD" id="cd01949">
    <property type="entry name" value="GGDEF"/>
    <property type="match status" value="1"/>
</dbReference>
<proteinExistence type="predicted"/>
<reference evidence="4" key="1">
    <citation type="journal article" date="2019" name="Int. J. Syst. Evol. Microbiol.">
        <title>The Global Catalogue of Microorganisms (GCM) 10K type strain sequencing project: providing services to taxonomists for standard genome sequencing and annotation.</title>
        <authorList>
            <consortium name="The Broad Institute Genomics Platform"/>
            <consortium name="The Broad Institute Genome Sequencing Center for Infectious Disease"/>
            <person name="Wu L."/>
            <person name="Ma J."/>
        </authorList>
    </citation>
    <scope>NUCLEOTIDE SEQUENCE [LARGE SCALE GENOMIC DNA]</scope>
    <source>
        <strain evidence="4">TBRC 5832</strain>
    </source>
</reference>
<dbReference type="InterPro" id="IPR000160">
    <property type="entry name" value="GGDEF_dom"/>
</dbReference>
<dbReference type="PROSITE" id="PS50887">
    <property type="entry name" value="GGDEF"/>
    <property type="match status" value="1"/>
</dbReference>